<sequence>MNTPRTSVSKTVRALQKLGLNVTGVEVAPDGTVKVLTQAANESADDELERARDRRRARKAGRTAQGDEAA</sequence>
<evidence type="ECO:0000313" key="2">
    <source>
        <dbReference type="EMBL" id="QJA45187.1"/>
    </source>
</evidence>
<gene>
    <name evidence="2" type="ORF">TM448A00198_0002</name>
</gene>
<feature type="region of interest" description="Disordered" evidence="1">
    <location>
        <begin position="38"/>
        <end position="70"/>
    </location>
</feature>
<organism evidence="2">
    <name type="scientific">viral metagenome</name>
    <dbReference type="NCBI Taxonomy" id="1070528"/>
    <lineage>
        <taxon>unclassified sequences</taxon>
        <taxon>metagenomes</taxon>
        <taxon>organismal metagenomes</taxon>
    </lineage>
</organism>
<accession>A0A6H1ZCS6</accession>
<dbReference type="EMBL" id="MT143987">
    <property type="protein sequence ID" value="QJA45187.1"/>
    <property type="molecule type" value="Genomic_DNA"/>
</dbReference>
<reference evidence="2" key="1">
    <citation type="submission" date="2020-03" db="EMBL/GenBank/DDBJ databases">
        <title>The deep terrestrial virosphere.</title>
        <authorList>
            <person name="Holmfeldt K."/>
            <person name="Nilsson E."/>
            <person name="Simone D."/>
            <person name="Lopez-Fernandez M."/>
            <person name="Wu X."/>
            <person name="de Brujin I."/>
            <person name="Lundin D."/>
            <person name="Andersson A."/>
            <person name="Bertilsson S."/>
            <person name="Dopson M."/>
        </authorList>
    </citation>
    <scope>NUCLEOTIDE SEQUENCE</scope>
    <source>
        <strain evidence="2">TM448A00198</strain>
    </source>
</reference>
<proteinExistence type="predicted"/>
<protein>
    <submittedName>
        <fullName evidence="2">Uncharacterized protein</fullName>
    </submittedName>
</protein>
<name>A0A6H1ZCS6_9ZZZZ</name>
<dbReference type="AlphaFoldDB" id="A0A6H1ZCS6"/>
<evidence type="ECO:0000256" key="1">
    <source>
        <dbReference type="SAM" id="MobiDB-lite"/>
    </source>
</evidence>